<dbReference type="EMBL" id="BLIO01000001">
    <property type="protein sequence ID" value="GFE12107.1"/>
    <property type="molecule type" value="Genomic_DNA"/>
</dbReference>
<dbReference type="AlphaFoldDB" id="A0A640SLH5"/>
<sequence>MRADRLHQPEGSLDGGDEGGTLSIAHTFSLLLAPHPGKGRPAEECPRLRTVCGGAHTAGKVIESADEESAASLRDVARR</sequence>
<keyword evidence="3" id="KW-1185">Reference proteome</keyword>
<reference evidence="2 3" key="1">
    <citation type="submission" date="2019-12" db="EMBL/GenBank/DDBJ databases">
        <title>Whole genome shotgun sequence of Streptomyces hygroscopicus subsp. glebosus NBRC 13786.</title>
        <authorList>
            <person name="Ichikawa N."/>
            <person name="Kimura A."/>
            <person name="Kitahashi Y."/>
            <person name="Komaki H."/>
            <person name="Tamura T."/>
        </authorList>
    </citation>
    <scope>NUCLEOTIDE SEQUENCE [LARGE SCALE GENOMIC DNA]</scope>
    <source>
        <strain evidence="2 3">NBRC 13786</strain>
    </source>
</reference>
<proteinExistence type="predicted"/>
<protein>
    <submittedName>
        <fullName evidence="2">Uncharacterized protein</fullName>
    </submittedName>
</protein>
<organism evidence="2 3">
    <name type="scientific">Streptomyces glebosus</name>
    <dbReference type="NCBI Taxonomy" id="249580"/>
    <lineage>
        <taxon>Bacteria</taxon>
        <taxon>Bacillati</taxon>
        <taxon>Actinomycetota</taxon>
        <taxon>Actinomycetes</taxon>
        <taxon>Kitasatosporales</taxon>
        <taxon>Streptomycetaceae</taxon>
        <taxon>Streptomyces</taxon>
    </lineage>
</organism>
<evidence type="ECO:0000256" key="1">
    <source>
        <dbReference type="SAM" id="MobiDB-lite"/>
    </source>
</evidence>
<dbReference type="Proteomes" id="UP000430079">
    <property type="component" value="Unassembled WGS sequence"/>
</dbReference>
<comment type="caution">
    <text evidence="2">The sequence shown here is derived from an EMBL/GenBank/DDBJ whole genome shotgun (WGS) entry which is preliminary data.</text>
</comment>
<accession>A0A640SLH5</accession>
<gene>
    <name evidence="2" type="ORF">Sgleb_01540</name>
</gene>
<name>A0A640SLH5_9ACTN</name>
<evidence type="ECO:0000313" key="3">
    <source>
        <dbReference type="Proteomes" id="UP000430079"/>
    </source>
</evidence>
<feature type="region of interest" description="Disordered" evidence="1">
    <location>
        <begin position="1"/>
        <end position="20"/>
    </location>
</feature>
<evidence type="ECO:0000313" key="2">
    <source>
        <dbReference type="EMBL" id="GFE12107.1"/>
    </source>
</evidence>